<evidence type="ECO:0000256" key="8">
    <source>
        <dbReference type="ARBA" id="ARBA00023002"/>
    </source>
</evidence>
<dbReference type="GO" id="GO:0051539">
    <property type="term" value="F:4 iron, 4 sulfur cluster binding"/>
    <property type="evidence" value="ECO:0007669"/>
    <property type="project" value="UniProtKB-KW"/>
</dbReference>
<gene>
    <name evidence="15" type="primary">nrdG</name>
    <name evidence="14" type="ordered locus">Selsp_2139</name>
    <name evidence="15" type="ORF">SELSPUOL_01944</name>
</gene>
<dbReference type="PROSITE" id="PS51918">
    <property type="entry name" value="RADICAL_SAM"/>
    <property type="match status" value="1"/>
</dbReference>
<dbReference type="HOGENOM" id="CLU_089926_0_0_9"/>
<evidence type="ECO:0000256" key="9">
    <source>
        <dbReference type="ARBA" id="ARBA00023004"/>
    </source>
</evidence>
<dbReference type="EMBL" id="ACKP02000046">
    <property type="protein sequence ID" value="EEX76615.1"/>
    <property type="molecule type" value="Genomic_DNA"/>
</dbReference>
<protein>
    <recommendedName>
        <fullName evidence="4 12">Anaerobic ribonucleoside-triphosphate reductase-activating protein</fullName>
        <ecNumber evidence="12">1.97.1.-</ecNumber>
    </recommendedName>
</protein>
<organism evidence="15 16">
    <name type="scientific">Selenomonas sputigena (strain ATCC 35185 / DSM 20758 / CCUG 44933 / VPI D19B-28)</name>
    <dbReference type="NCBI Taxonomy" id="546271"/>
    <lineage>
        <taxon>Bacteria</taxon>
        <taxon>Bacillati</taxon>
        <taxon>Bacillota</taxon>
        <taxon>Negativicutes</taxon>
        <taxon>Selenomonadales</taxon>
        <taxon>Selenomonadaceae</taxon>
        <taxon>Selenomonas</taxon>
    </lineage>
</organism>
<dbReference type="InterPro" id="IPR012837">
    <property type="entry name" value="NrdG"/>
</dbReference>
<feature type="domain" description="Radical SAM core" evidence="13">
    <location>
        <begin position="15"/>
        <end position="167"/>
    </location>
</feature>
<dbReference type="GO" id="GO:0004748">
    <property type="term" value="F:ribonucleoside-diphosphate reductase activity, thioredoxin disulfide as acceptor"/>
    <property type="evidence" value="ECO:0007669"/>
    <property type="project" value="TreeGrafter"/>
</dbReference>
<keyword evidence="6" id="KW-0949">S-adenosyl-L-methionine</keyword>
<name>C9LWT9_SELS3</name>
<keyword evidence="8 12" id="KW-0560">Oxidoreductase</keyword>
<dbReference type="eggNOG" id="COG0602">
    <property type="taxonomic scope" value="Bacteria"/>
</dbReference>
<dbReference type="InterPro" id="IPR001989">
    <property type="entry name" value="Radical_activat_CS"/>
</dbReference>
<dbReference type="EMBL" id="CP002637">
    <property type="protein sequence ID" value="AEC01086.1"/>
    <property type="molecule type" value="Genomic_DNA"/>
</dbReference>
<dbReference type="PIRSF" id="PIRSF000368">
    <property type="entry name" value="NrdG"/>
    <property type="match status" value="1"/>
</dbReference>
<evidence type="ECO:0000256" key="7">
    <source>
        <dbReference type="ARBA" id="ARBA00022723"/>
    </source>
</evidence>
<keyword evidence="10" id="KW-0411">Iron-sulfur</keyword>
<dbReference type="NCBIfam" id="TIGR02491">
    <property type="entry name" value="NrdG"/>
    <property type="match status" value="1"/>
</dbReference>
<dbReference type="EC" id="1.97.1.-" evidence="12"/>
<dbReference type="InterPro" id="IPR034457">
    <property type="entry name" value="Organic_radical-activating"/>
</dbReference>
<evidence type="ECO:0000313" key="17">
    <source>
        <dbReference type="Proteomes" id="UP000011124"/>
    </source>
</evidence>
<evidence type="ECO:0000256" key="5">
    <source>
        <dbReference type="ARBA" id="ARBA00022485"/>
    </source>
</evidence>
<comment type="catalytic activity">
    <reaction evidence="11">
        <text>glycyl-[protein] + reduced [flavodoxin] + S-adenosyl-L-methionine = glycin-2-yl radical-[protein] + semiquinone [flavodoxin] + 5'-deoxyadenosine + L-methionine + H(+)</text>
        <dbReference type="Rhea" id="RHEA:61976"/>
        <dbReference type="Rhea" id="RHEA-COMP:10622"/>
        <dbReference type="Rhea" id="RHEA-COMP:14480"/>
        <dbReference type="Rhea" id="RHEA-COMP:15993"/>
        <dbReference type="Rhea" id="RHEA-COMP:15994"/>
        <dbReference type="ChEBI" id="CHEBI:15378"/>
        <dbReference type="ChEBI" id="CHEBI:17319"/>
        <dbReference type="ChEBI" id="CHEBI:29947"/>
        <dbReference type="ChEBI" id="CHEBI:32722"/>
        <dbReference type="ChEBI" id="CHEBI:57618"/>
        <dbReference type="ChEBI" id="CHEBI:57844"/>
        <dbReference type="ChEBI" id="CHEBI:59789"/>
        <dbReference type="ChEBI" id="CHEBI:140311"/>
    </reaction>
</comment>
<proteinExistence type="inferred from homology"/>
<sequence length="167" mass="18119">MASVKLAGTVSDSIVDGAGIRYTIFTQGCPHHCPGCQNPKTHDFAGGLEMDTKTILKDVLGNPLLTGVTLSGGEPFCQAAPLASLAHEVHAHGMDVWAYTGYTLEDLQQKKACEVDALLDEVDVLVDGAYEESERDLTLAFRGSRNQRVIDMKKTRETGEIILWQDA</sequence>
<dbReference type="Pfam" id="PF13353">
    <property type="entry name" value="Fer4_12"/>
    <property type="match status" value="1"/>
</dbReference>
<dbReference type="Gene3D" id="3.20.20.70">
    <property type="entry name" value="Aldolase class I"/>
    <property type="match status" value="1"/>
</dbReference>
<comment type="cofactor">
    <cofactor evidence="1">
        <name>[4Fe-4S] cluster</name>
        <dbReference type="ChEBI" id="CHEBI:49883"/>
    </cofactor>
</comment>
<dbReference type="SUPFAM" id="SSF102114">
    <property type="entry name" value="Radical SAM enzymes"/>
    <property type="match status" value="1"/>
</dbReference>
<dbReference type="Proteomes" id="UP000011124">
    <property type="component" value="Chromosome"/>
</dbReference>
<evidence type="ECO:0000256" key="6">
    <source>
        <dbReference type="ARBA" id="ARBA00022691"/>
    </source>
</evidence>
<dbReference type="PANTHER" id="PTHR30352">
    <property type="entry name" value="PYRUVATE FORMATE-LYASE-ACTIVATING ENZYME"/>
    <property type="match status" value="1"/>
</dbReference>
<accession>C9LWT9</accession>
<evidence type="ECO:0000313" key="15">
    <source>
        <dbReference type="EMBL" id="EEX76615.1"/>
    </source>
</evidence>
<evidence type="ECO:0000256" key="2">
    <source>
        <dbReference type="ARBA" id="ARBA00003852"/>
    </source>
</evidence>
<dbReference type="KEGG" id="ssg:Selsp_2139"/>
<comment type="function">
    <text evidence="2 12">Activation of anaerobic ribonucleoside-triphosphate reductase under anaerobic conditions by generation of an organic free radical, using S-adenosylmethionine and reduced flavodoxin as cosubstrates to produce 5'-deoxy-adenosine.</text>
</comment>
<evidence type="ECO:0000256" key="11">
    <source>
        <dbReference type="ARBA" id="ARBA00047365"/>
    </source>
</evidence>
<reference evidence="14 17" key="2">
    <citation type="submission" date="2011-04" db="EMBL/GenBank/DDBJ databases">
        <title>The complete genome of Selenomonas sputigena DSM 20758.</title>
        <authorList>
            <consortium name="US DOE Joint Genome Institute (JGI-PGF)"/>
            <person name="Lucas S."/>
            <person name="Copeland A."/>
            <person name="Lapidus A."/>
            <person name="Bruce D."/>
            <person name="Goodwin L."/>
            <person name="Pitluck S."/>
            <person name="Peters L."/>
            <person name="Kyrpides N."/>
            <person name="Mavromatis K."/>
            <person name="Ivanova N."/>
            <person name="Ovchinnikova G."/>
            <person name="Teshima H."/>
            <person name="Detter J.C."/>
            <person name="Tapia R."/>
            <person name="Han C."/>
            <person name="Land M."/>
            <person name="Hauser L."/>
            <person name="Markowitz V."/>
            <person name="Cheng J.-F."/>
            <person name="Hugenholtz P."/>
            <person name="Woyke T."/>
            <person name="Wu D."/>
            <person name="Gronow S."/>
            <person name="Wellnitz S."/>
            <person name="Schneider S."/>
            <person name="Klenk H.-P."/>
            <person name="Eisen J.A."/>
        </authorList>
    </citation>
    <scope>NUCLEOTIDE SEQUENCE [LARGE SCALE GENOMIC DNA]</scope>
    <source>
        <strain evidence="14">ATCC 35185</strain>
        <strain evidence="17">ATCC 35185 / DSM 20758 / VPI D19B-28</strain>
    </source>
</reference>
<comment type="similarity">
    <text evidence="3 12">Belongs to the organic radical-activating enzymes family.</text>
</comment>
<dbReference type="SFLD" id="SFLDG01066">
    <property type="entry name" value="organic_radical-activating_enz"/>
    <property type="match status" value="1"/>
</dbReference>
<evidence type="ECO:0000256" key="4">
    <source>
        <dbReference type="ARBA" id="ARBA00014281"/>
    </source>
</evidence>
<dbReference type="Proteomes" id="UP000003505">
    <property type="component" value="Unassembled WGS sequence"/>
</dbReference>
<reference evidence="15 16" key="1">
    <citation type="submission" date="2009-09" db="EMBL/GenBank/DDBJ databases">
        <authorList>
            <person name="Weinstock G."/>
            <person name="Sodergren E."/>
            <person name="Clifton S."/>
            <person name="Fulton L."/>
            <person name="Fulton B."/>
            <person name="Courtney L."/>
            <person name="Fronick C."/>
            <person name="Harrison M."/>
            <person name="Strong C."/>
            <person name="Farmer C."/>
            <person name="Delahaunty K."/>
            <person name="Markovic C."/>
            <person name="Hall O."/>
            <person name="Minx P."/>
            <person name="Tomlinson C."/>
            <person name="Mitreva M."/>
            <person name="Nelson J."/>
            <person name="Hou S."/>
            <person name="Wollam A."/>
            <person name="Pepin K.H."/>
            <person name="Johnson M."/>
            <person name="Bhonagiri V."/>
            <person name="Nash W.E."/>
            <person name="Warren W."/>
            <person name="Chinwalla A."/>
            <person name="Mardis E.R."/>
            <person name="Wilson R.K."/>
        </authorList>
    </citation>
    <scope>NUCLEOTIDE SEQUENCE [LARGE SCALE GENOMIC DNA]</scope>
    <source>
        <strain evidence="15">ATCC 35185</strain>
        <strain evidence="16">ATCC 35185 / DSM 20758 / VPI D19B-28</strain>
    </source>
</reference>
<dbReference type="GO" id="GO:0043365">
    <property type="term" value="F:[formate-C-acetyltransferase]-activating enzyme activity"/>
    <property type="evidence" value="ECO:0007669"/>
    <property type="project" value="InterPro"/>
</dbReference>
<dbReference type="RefSeq" id="WP_006193247.1">
    <property type="nucleotide sequence ID" value="NC_015437.1"/>
</dbReference>
<keyword evidence="9" id="KW-0408">Iron</keyword>
<evidence type="ECO:0000313" key="16">
    <source>
        <dbReference type="Proteomes" id="UP000003505"/>
    </source>
</evidence>
<keyword evidence="7" id="KW-0479">Metal-binding</keyword>
<dbReference type="InterPro" id="IPR007197">
    <property type="entry name" value="rSAM"/>
</dbReference>
<dbReference type="SFLD" id="SFLDG01063">
    <property type="entry name" value="activating_enzymes__group_1"/>
    <property type="match status" value="1"/>
</dbReference>
<evidence type="ECO:0000256" key="1">
    <source>
        <dbReference type="ARBA" id="ARBA00001966"/>
    </source>
</evidence>
<dbReference type="STRING" id="546271.Selsp_2139"/>
<evidence type="ECO:0000256" key="10">
    <source>
        <dbReference type="ARBA" id="ARBA00023014"/>
    </source>
</evidence>
<dbReference type="PANTHER" id="PTHR30352:SF2">
    <property type="entry name" value="ANAEROBIC RIBONUCLEOSIDE-TRIPHOSPHATE REDUCTASE-ACTIVATING PROTEIN"/>
    <property type="match status" value="1"/>
</dbReference>
<evidence type="ECO:0000259" key="13">
    <source>
        <dbReference type="PROSITE" id="PS51918"/>
    </source>
</evidence>
<dbReference type="GO" id="GO:0046872">
    <property type="term" value="F:metal ion binding"/>
    <property type="evidence" value="ECO:0007669"/>
    <property type="project" value="UniProtKB-KW"/>
</dbReference>
<dbReference type="OrthoDB" id="9782387at2"/>
<dbReference type="InterPro" id="IPR058240">
    <property type="entry name" value="rSAM_sf"/>
</dbReference>
<dbReference type="SFLD" id="SFLDS00029">
    <property type="entry name" value="Radical_SAM"/>
    <property type="match status" value="1"/>
</dbReference>
<dbReference type="InterPro" id="IPR013785">
    <property type="entry name" value="Aldolase_TIM"/>
</dbReference>
<keyword evidence="5" id="KW-0004">4Fe-4S</keyword>
<dbReference type="CDD" id="cd01335">
    <property type="entry name" value="Radical_SAM"/>
    <property type="match status" value="1"/>
</dbReference>
<evidence type="ECO:0000256" key="3">
    <source>
        <dbReference type="ARBA" id="ARBA00009777"/>
    </source>
</evidence>
<evidence type="ECO:0000313" key="14">
    <source>
        <dbReference type="EMBL" id="AEC01086.1"/>
    </source>
</evidence>
<keyword evidence="17" id="KW-1185">Reference proteome</keyword>
<dbReference type="PROSITE" id="PS01087">
    <property type="entry name" value="RADICAL_ACTIVATING"/>
    <property type="match status" value="1"/>
</dbReference>
<dbReference type="SFLD" id="SFLDF00299">
    <property type="entry name" value="anaerobic_ribonucleoside-triph"/>
    <property type="match status" value="1"/>
</dbReference>
<evidence type="ECO:0000256" key="12">
    <source>
        <dbReference type="PIRNR" id="PIRNR000368"/>
    </source>
</evidence>
<dbReference type="AlphaFoldDB" id="C9LWT9"/>